<protein>
    <submittedName>
        <fullName evidence="1">Uncharacterized protein conserved in bacteria</fullName>
    </submittedName>
</protein>
<proteinExistence type="predicted"/>
<dbReference type="OrthoDB" id="2339428at2"/>
<dbReference type="SUPFAM" id="SSF88713">
    <property type="entry name" value="Glycoside hydrolase/deacetylase"/>
    <property type="match status" value="1"/>
</dbReference>
<dbReference type="InterPro" id="IPR011330">
    <property type="entry name" value="Glyco_hydro/deAcase_b/a-brl"/>
</dbReference>
<dbReference type="GO" id="GO:0005975">
    <property type="term" value="P:carbohydrate metabolic process"/>
    <property type="evidence" value="ECO:0007669"/>
    <property type="project" value="InterPro"/>
</dbReference>
<dbReference type="EMBL" id="CZAY01000007">
    <property type="protein sequence ID" value="CUP44420.1"/>
    <property type="molecule type" value="Genomic_DNA"/>
</dbReference>
<organism evidence="1 2">
    <name type="scientific">Dorea longicatena</name>
    <dbReference type="NCBI Taxonomy" id="88431"/>
    <lineage>
        <taxon>Bacteria</taxon>
        <taxon>Bacillati</taxon>
        <taxon>Bacillota</taxon>
        <taxon>Clostridia</taxon>
        <taxon>Lachnospirales</taxon>
        <taxon>Lachnospiraceae</taxon>
        <taxon>Dorea</taxon>
    </lineage>
</organism>
<accession>A0A174ND72</accession>
<dbReference type="RefSeq" id="WP_055282578.1">
    <property type="nucleotide sequence ID" value="NZ_CZAY01000007.1"/>
</dbReference>
<dbReference type="Pfam" id="PF10096">
    <property type="entry name" value="DUF2334"/>
    <property type="match status" value="1"/>
</dbReference>
<dbReference type="GeneID" id="96228452"/>
<evidence type="ECO:0000313" key="1">
    <source>
        <dbReference type="EMBL" id="CUP44420.1"/>
    </source>
</evidence>
<evidence type="ECO:0000313" key="2">
    <source>
        <dbReference type="Proteomes" id="UP000095485"/>
    </source>
</evidence>
<dbReference type="InterPro" id="IPR018763">
    <property type="entry name" value="DUF2334"/>
</dbReference>
<dbReference type="AlphaFoldDB" id="A0A174ND72"/>
<dbReference type="Proteomes" id="UP000095485">
    <property type="component" value="Unassembled WGS sequence"/>
</dbReference>
<reference evidence="1 2" key="1">
    <citation type="submission" date="2015-09" db="EMBL/GenBank/DDBJ databases">
        <authorList>
            <consortium name="Pathogen Informatics"/>
        </authorList>
    </citation>
    <scope>NUCLEOTIDE SEQUENCE [LARGE SCALE GENOMIC DNA]</scope>
    <source>
        <strain evidence="1 2">2789STDY5834914</strain>
    </source>
</reference>
<dbReference type="Gene3D" id="3.20.20.370">
    <property type="entry name" value="Glycoside hydrolase/deacetylase"/>
    <property type="match status" value="1"/>
</dbReference>
<gene>
    <name evidence="1" type="ORF">ERS852526_01161</name>
</gene>
<sequence>MKVAIRDDDTSYFTKPKDLQRAYDFLNEDDCVSLSVVPYTVPVHRDDVFPYGKEIGMGYYDIAENTELLEYLKEKYKQGKVDILLHGYSHEYQLSENKWLAEMKWKSSSQLKEEIPKGKKHLEKLLGMNISVFVAPNNSIDKKAISVLEDLQMNYSGIIGVRDRKVNLRYIYNFIIRWGFRIVKKVQYPGIMNYGKHKELNAYTIDNYERLIYEYHICKARKVPFVIYTHYWQLNTDEKAKKLIKQIYNYVIKDGAEIVPLSECFK</sequence>
<name>A0A174ND72_9FIRM</name>